<keyword evidence="6" id="KW-0862">Zinc</keyword>
<feature type="chain" id="PRO_5031184746" evidence="9">
    <location>
        <begin position="23"/>
        <end position="949"/>
    </location>
</feature>
<keyword evidence="9" id="KW-0732">Signal</keyword>
<reference evidence="12 13" key="1">
    <citation type="submission" date="2020-04" db="EMBL/GenBank/DDBJ databases">
        <title>Genome sequencing of novel species.</title>
        <authorList>
            <person name="Heo J."/>
            <person name="Kim S.-J."/>
            <person name="Kim J.-S."/>
            <person name="Hong S.-B."/>
            <person name="Kwon S.-W."/>
        </authorList>
    </citation>
    <scope>NUCLEOTIDE SEQUENCE [LARGE SCALE GENOMIC DNA]</scope>
    <source>
        <strain evidence="12 13">GN2-R2</strain>
        <plasmid evidence="12 13">unnamed1</plasmid>
    </source>
</reference>
<evidence type="ECO:0000256" key="5">
    <source>
        <dbReference type="ARBA" id="ARBA00022801"/>
    </source>
</evidence>
<dbReference type="GO" id="GO:0046872">
    <property type="term" value="F:metal ion binding"/>
    <property type="evidence" value="ECO:0007669"/>
    <property type="project" value="UniProtKB-KW"/>
</dbReference>
<feature type="domain" description="Peptidase M16 N-terminal" evidence="10">
    <location>
        <begin position="52"/>
        <end position="195"/>
    </location>
</feature>
<feature type="domain" description="Peptidase M16 C-terminal" evidence="11">
    <location>
        <begin position="705"/>
        <end position="869"/>
    </location>
</feature>
<comment type="similarity">
    <text evidence="2 8">Belongs to the peptidase M16 family.</text>
</comment>
<evidence type="ECO:0000256" key="1">
    <source>
        <dbReference type="ARBA" id="ARBA00001947"/>
    </source>
</evidence>
<feature type="signal peptide" evidence="9">
    <location>
        <begin position="1"/>
        <end position="22"/>
    </location>
</feature>
<evidence type="ECO:0000256" key="8">
    <source>
        <dbReference type="RuleBase" id="RU004447"/>
    </source>
</evidence>
<protein>
    <submittedName>
        <fullName evidence="12">Insulinase family protein</fullName>
    </submittedName>
</protein>
<evidence type="ECO:0000313" key="12">
    <source>
        <dbReference type="EMBL" id="QJE03647.1"/>
    </source>
</evidence>
<evidence type="ECO:0000256" key="3">
    <source>
        <dbReference type="ARBA" id="ARBA00022670"/>
    </source>
</evidence>
<dbReference type="Proteomes" id="UP000502415">
    <property type="component" value="Plasmid unnamed1"/>
</dbReference>
<dbReference type="AlphaFoldDB" id="A0A7Z2W248"/>
<organism evidence="12 13">
    <name type="scientific">Massilia forsythiae</name>
    <dbReference type="NCBI Taxonomy" id="2728020"/>
    <lineage>
        <taxon>Bacteria</taxon>
        <taxon>Pseudomonadati</taxon>
        <taxon>Pseudomonadota</taxon>
        <taxon>Betaproteobacteria</taxon>
        <taxon>Burkholderiales</taxon>
        <taxon>Oxalobacteraceae</taxon>
        <taxon>Telluria group</taxon>
        <taxon>Massilia</taxon>
    </lineage>
</organism>
<evidence type="ECO:0000313" key="13">
    <source>
        <dbReference type="Proteomes" id="UP000502415"/>
    </source>
</evidence>
<keyword evidence="13" id="KW-1185">Reference proteome</keyword>
<dbReference type="GO" id="GO:0006508">
    <property type="term" value="P:proteolysis"/>
    <property type="evidence" value="ECO:0007669"/>
    <property type="project" value="UniProtKB-KW"/>
</dbReference>
<proteinExistence type="inferred from homology"/>
<accession>A0A7Z2W248</accession>
<keyword evidence="4" id="KW-0479">Metal-binding</keyword>
<dbReference type="SUPFAM" id="SSF63411">
    <property type="entry name" value="LuxS/MPP-like metallohydrolase"/>
    <property type="match status" value="4"/>
</dbReference>
<dbReference type="Pfam" id="PF05193">
    <property type="entry name" value="Peptidase_M16_C"/>
    <property type="match status" value="2"/>
</dbReference>
<name>A0A7Z2W248_9BURK</name>
<dbReference type="InterPro" id="IPR050626">
    <property type="entry name" value="Peptidase_M16"/>
</dbReference>
<feature type="domain" description="Peptidase M16 C-terminal" evidence="11">
    <location>
        <begin position="210"/>
        <end position="388"/>
    </location>
</feature>
<evidence type="ECO:0000256" key="9">
    <source>
        <dbReference type="SAM" id="SignalP"/>
    </source>
</evidence>
<evidence type="ECO:0000256" key="6">
    <source>
        <dbReference type="ARBA" id="ARBA00022833"/>
    </source>
</evidence>
<dbReference type="PANTHER" id="PTHR43690">
    <property type="entry name" value="NARDILYSIN"/>
    <property type="match status" value="1"/>
</dbReference>
<dbReference type="Gene3D" id="3.30.830.10">
    <property type="entry name" value="Metalloenzyme, LuxS/M16 peptidase-like"/>
    <property type="match status" value="4"/>
</dbReference>
<dbReference type="Pfam" id="PF00675">
    <property type="entry name" value="Peptidase_M16"/>
    <property type="match status" value="1"/>
</dbReference>
<evidence type="ECO:0000259" key="10">
    <source>
        <dbReference type="Pfam" id="PF00675"/>
    </source>
</evidence>
<keyword evidence="3" id="KW-0645">Protease</keyword>
<dbReference type="InterPro" id="IPR001431">
    <property type="entry name" value="Pept_M16_Zn_BS"/>
</dbReference>
<evidence type="ECO:0000256" key="4">
    <source>
        <dbReference type="ARBA" id="ARBA00022723"/>
    </source>
</evidence>
<keyword evidence="12" id="KW-0614">Plasmid</keyword>
<geneLocation type="plasmid" evidence="12 13">
    <name>unnamed1</name>
</geneLocation>
<keyword evidence="7" id="KW-0482">Metalloprotease</keyword>
<dbReference type="InterPro" id="IPR011249">
    <property type="entry name" value="Metalloenz_LuxS/M16"/>
</dbReference>
<dbReference type="GO" id="GO:0004222">
    <property type="term" value="F:metalloendopeptidase activity"/>
    <property type="evidence" value="ECO:0007669"/>
    <property type="project" value="InterPro"/>
</dbReference>
<comment type="cofactor">
    <cofactor evidence="1">
        <name>Zn(2+)</name>
        <dbReference type="ChEBI" id="CHEBI:29105"/>
    </cofactor>
</comment>
<dbReference type="PANTHER" id="PTHR43690:SF34">
    <property type="entry name" value="ZINC PROTEASE PQQL-LIKE"/>
    <property type="match status" value="1"/>
</dbReference>
<dbReference type="RefSeq" id="WP_170205725.1">
    <property type="nucleotide sequence ID" value="NZ_CP051686.1"/>
</dbReference>
<keyword evidence="5" id="KW-0378">Hydrolase</keyword>
<dbReference type="KEGG" id="mfy:HH212_26405"/>
<evidence type="ECO:0000256" key="2">
    <source>
        <dbReference type="ARBA" id="ARBA00007261"/>
    </source>
</evidence>
<evidence type="ECO:0000259" key="11">
    <source>
        <dbReference type="Pfam" id="PF05193"/>
    </source>
</evidence>
<dbReference type="EMBL" id="CP051686">
    <property type="protein sequence ID" value="QJE03647.1"/>
    <property type="molecule type" value="Genomic_DNA"/>
</dbReference>
<dbReference type="InterPro" id="IPR011765">
    <property type="entry name" value="Pept_M16_N"/>
</dbReference>
<gene>
    <name evidence="12" type="ORF">HH212_26405</name>
</gene>
<evidence type="ECO:0000256" key="7">
    <source>
        <dbReference type="ARBA" id="ARBA00023049"/>
    </source>
</evidence>
<dbReference type="PROSITE" id="PS00143">
    <property type="entry name" value="INSULINASE"/>
    <property type="match status" value="1"/>
</dbReference>
<dbReference type="InterPro" id="IPR007863">
    <property type="entry name" value="Peptidase_M16_C"/>
</dbReference>
<sequence>MPVRLRNALFAAIFASSLPVHAALDLQAPVPIGSQVKVGKLANGLTYYIQRNGKPAHRVELRLVVKAGSVLEDDDQQGLAHMVEHLAFNGSTHFKKQELVSYLQSIGVKFGADLNAFTSFDETVYMLPVPTDSKENIDTAFTVLEDWAHGVTLKDEDIDKERPIVLEEARVHKNAQERAFKALLPQQFNGSRYARRLPIGQEETIRHARPEALRRFYRDWYRPNLMALVVVGDIDPAEAESLIKAHFSSLTNPAQERPRTYAAIAARTTDDAFVFADNDIPANSLNLYYPVRSEADPGTYGSFRTKTVDKLFSVLLNMRLVQRTQQENPPFIGAWGGEMQLMGRNKQFLLGAQLGAGGAKPALAALQEEQQRIRQSGFTTAELERSRKVVLKTYEQAYNQRGTTDSAQYATEYLQHFLIGGTIPGIEAEYRLVQDILPTIGVADVNAAAAKAFPADAAKLIAFVGETRSAPAPTVPQLLAEAASAATGKATFANRDEQVLGSRLMDRPAKPGVIVAETRDQRLGLTRLTLSNGVKVILKPSNFRKDQVLLGAQRYGGRTLFDASDVLGAKFAGAAVRSMGIKNYRPFDLQKILAGRNADVFAGINRYTDDIAGGSGSDPDDLETMFQMVSLRFAGARRDETMYKNFIDNVTEATRAAAATPEGRFEDAITDALYAGHAYEERTPTSREIARISLDRTLAMDGQRFASAKGLTFVIVGDFEIDAIKPLVGAYLGTLPVTDVATDYRDVGLRPSRGVVRKTLAAGKDPKSVVALTFSGPADWSPAEALRMDALKEVLNLRVNSVLREKLGLIYGGQFNASLQRIPYQHYEIATRLTTGPDNIEQLTTALFAEIDKLRADGSSQAELDKVKANWRQGYRQWQQENTYWLQNLQASLLDGTDPARLLTILDEVDKLTVADVRRTAQRFLDKENYVEVVLTPEAAPHTSATGQP</sequence>